<dbReference type="InterPro" id="IPR054518">
    <property type="entry name" value="ABHD16_N"/>
</dbReference>
<dbReference type="GO" id="GO:0047372">
    <property type="term" value="F:monoacylglycerol lipase activity"/>
    <property type="evidence" value="ECO:0007669"/>
    <property type="project" value="TreeGrafter"/>
</dbReference>
<organism evidence="4 5">
    <name type="scientific">Pogonomyrmex barbatus</name>
    <name type="common">red harvester ant</name>
    <dbReference type="NCBI Taxonomy" id="144034"/>
    <lineage>
        <taxon>Eukaryota</taxon>
        <taxon>Metazoa</taxon>
        <taxon>Ecdysozoa</taxon>
        <taxon>Arthropoda</taxon>
        <taxon>Hexapoda</taxon>
        <taxon>Insecta</taxon>
        <taxon>Pterygota</taxon>
        <taxon>Neoptera</taxon>
        <taxon>Endopterygota</taxon>
        <taxon>Hymenoptera</taxon>
        <taxon>Apocrita</taxon>
        <taxon>Aculeata</taxon>
        <taxon>Formicoidea</taxon>
        <taxon>Formicidae</taxon>
        <taxon>Myrmicinae</taxon>
        <taxon>Pogonomyrmex</taxon>
    </lineage>
</organism>
<keyword evidence="1" id="KW-0472">Membrane</keyword>
<gene>
    <name evidence="5" type="primary">LOC105422174</name>
</gene>
<dbReference type="GO" id="GO:0012505">
    <property type="term" value="C:endomembrane system"/>
    <property type="evidence" value="ECO:0007669"/>
    <property type="project" value="TreeGrafter"/>
</dbReference>
<dbReference type="Proteomes" id="UP000504615">
    <property type="component" value="Unplaced"/>
</dbReference>
<sequence length="615" mass="69169">MPFDSDETSVFSLRRWTDIDHIRKTYWRACSTDVARRCFRLDAPQAQGLPIRIATSAVTRLYTVVQLTARKGEMSLIRTLWRCTFSPRLFKIYEVTWIGLVDKSYEAKNLERWGDQIVISFAAIWSISLYAVPVIAMFAMYQRSYSLIDNVSCLSKVAAGAGALLIASLAARGYSRINNPAYVKFVDTLNEAHLNYNASTKQELHKYDFEFWAWPVDFNVTGDIADKLTLEKIAKASGRLKRQSGKEFIFAIPCKLLSYVVAHTFANKLIYPGSISLIGWAFGSALVKGRSDLIKQGGERFKLMTSDKNHLDVMFVDRRTKSSNGDTLVITCEGNCGFYETGIISTPLTKGYSVLGWNHPGFASSTGAPYPDQEENAIDCIMRFAIERLKFPEKQIIIYGWSIGGYTATWAAMNYPSIQSLVLDATFDDVLPLAIKAMPPSLEGLVHNIIRDYFNLHIAEQLNRYNGTILLIRRTDDEIICIPQNNLAGNRGNMLLTKLLLRRYPYLFLSETFESGAILSRFLSAETSERTSILESFRVNEKHCLQLIAADIQSNDGVISYPSTLGKECDAKTKLQLVLFLATMYMKDQSSSHCIPLSVDLFHPGWDPASTIAVK</sequence>
<reference evidence="5" key="1">
    <citation type="submission" date="2025-08" db="UniProtKB">
        <authorList>
            <consortium name="RefSeq"/>
        </authorList>
    </citation>
    <scope>IDENTIFICATION</scope>
</reference>
<dbReference type="SUPFAM" id="SSF53474">
    <property type="entry name" value="alpha/beta-Hydrolases"/>
    <property type="match status" value="1"/>
</dbReference>
<dbReference type="RefSeq" id="XP_011629762.1">
    <property type="nucleotide sequence ID" value="XM_011631460.2"/>
</dbReference>
<protein>
    <submittedName>
        <fullName evidence="5">Protein ABHD16A isoform X1</fullName>
    </submittedName>
</protein>
<dbReference type="GO" id="GO:0052651">
    <property type="term" value="P:monoacylglycerol catabolic process"/>
    <property type="evidence" value="ECO:0007669"/>
    <property type="project" value="TreeGrafter"/>
</dbReference>
<accession>A0A6I9VMM9</accession>
<evidence type="ECO:0000259" key="2">
    <source>
        <dbReference type="Pfam" id="PF00561"/>
    </source>
</evidence>
<proteinExistence type="predicted"/>
<dbReference type="GO" id="GO:0004620">
    <property type="term" value="F:phospholipase activity"/>
    <property type="evidence" value="ECO:0007669"/>
    <property type="project" value="TreeGrafter"/>
</dbReference>
<dbReference type="PANTHER" id="PTHR12277:SF72">
    <property type="entry name" value="BAT5L PROTEIN"/>
    <property type="match status" value="1"/>
</dbReference>
<dbReference type="AlphaFoldDB" id="A0A6I9VMM9"/>
<feature type="domain" description="AB hydrolase-1" evidence="2">
    <location>
        <begin position="328"/>
        <end position="474"/>
    </location>
</feature>
<dbReference type="GeneID" id="105422174"/>
<dbReference type="Pfam" id="PF22990">
    <property type="entry name" value="ABHD16_N"/>
    <property type="match status" value="1"/>
</dbReference>
<keyword evidence="1" id="KW-1133">Transmembrane helix</keyword>
<keyword evidence="1" id="KW-0812">Transmembrane</keyword>
<dbReference type="OrthoDB" id="6412627at2759"/>
<dbReference type="GO" id="GO:0006660">
    <property type="term" value="P:phosphatidylserine catabolic process"/>
    <property type="evidence" value="ECO:0007669"/>
    <property type="project" value="TreeGrafter"/>
</dbReference>
<dbReference type="PANTHER" id="PTHR12277">
    <property type="entry name" value="ALPHA/BETA HYDROLASE DOMAIN-CONTAINING PROTEIN"/>
    <property type="match status" value="1"/>
</dbReference>
<keyword evidence="4" id="KW-1185">Reference proteome</keyword>
<dbReference type="KEGG" id="pbar:105422174"/>
<feature type="transmembrane region" description="Helical" evidence="1">
    <location>
        <begin position="117"/>
        <end position="141"/>
    </location>
</feature>
<dbReference type="Pfam" id="PF00561">
    <property type="entry name" value="Abhydrolase_1"/>
    <property type="match status" value="1"/>
</dbReference>
<evidence type="ECO:0000259" key="3">
    <source>
        <dbReference type="Pfam" id="PF22990"/>
    </source>
</evidence>
<evidence type="ECO:0000313" key="4">
    <source>
        <dbReference type="Proteomes" id="UP000504615"/>
    </source>
</evidence>
<evidence type="ECO:0000256" key="1">
    <source>
        <dbReference type="SAM" id="Phobius"/>
    </source>
</evidence>
<name>A0A6I9VMM9_9HYME</name>
<evidence type="ECO:0000313" key="5">
    <source>
        <dbReference type="RefSeq" id="XP_011629762.1"/>
    </source>
</evidence>
<feature type="domain" description="Phosphatidylserine Lipase ABHD16 N-terminal" evidence="3">
    <location>
        <begin position="79"/>
        <end position="210"/>
    </location>
</feature>
<dbReference type="InterPro" id="IPR029058">
    <property type="entry name" value="AB_hydrolase_fold"/>
</dbReference>
<dbReference type="Gene3D" id="3.40.50.1820">
    <property type="entry name" value="alpha/beta hydrolase"/>
    <property type="match status" value="1"/>
</dbReference>
<dbReference type="InterPro" id="IPR000073">
    <property type="entry name" value="AB_hydrolase_1"/>
</dbReference>